<evidence type="ECO:0000313" key="2">
    <source>
        <dbReference type="EMBL" id="PNG91496.1"/>
    </source>
</evidence>
<proteinExistence type="predicted"/>
<protein>
    <submittedName>
        <fullName evidence="2">Uncharacterized protein</fullName>
    </submittedName>
</protein>
<sequence length="97" mass="10070">MRISLPHLLGFAPGYSAVLQISGQLTIGPDSATVDLVDSCQLTPLTGVVELTGSHIDLVRPRSFRAGSGPGRAGNTRAARKEETGDTGEPRGISRSA</sequence>
<evidence type="ECO:0000256" key="1">
    <source>
        <dbReference type="SAM" id="MobiDB-lite"/>
    </source>
</evidence>
<reference evidence="2 3" key="1">
    <citation type="submission" date="2015-09" db="EMBL/GenBank/DDBJ databases">
        <title>Genome sequence, genome mining and natural product profiling of a biocontrol bacterium Streptomyces malaysiensis F913.</title>
        <authorList>
            <person name="Xu Y."/>
            <person name="Wei J."/>
            <person name="Xie J."/>
            <person name="Li T."/>
            <person name="Zhou Z."/>
        </authorList>
    </citation>
    <scope>NUCLEOTIDE SEQUENCE [LARGE SCALE GENOMIC DNA]</scope>
    <source>
        <strain evidence="2 3">F913</strain>
    </source>
</reference>
<dbReference type="EMBL" id="LJIW01000002">
    <property type="protein sequence ID" value="PNG91496.1"/>
    <property type="molecule type" value="Genomic_DNA"/>
</dbReference>
<name>A0A2J7YTY2_STRMQ</name>
<evidence type="ECO:0000313" key="3">
    <source>
        <dbReference type="Proteomes" id="UP000236520"/>
    </source>
</evidence>
<keyword evidence="3" id="KW-1185">Reference proteome</keyword>
<comment type="caution">
    <text evidence="2">The sequence shown here is derived from an EMBL/GenBank/DDBJ whole genome shotgun (WGS) entry which is preliminary data.</text>
</comment>
<feature type="region of interest" description="Disordered" evidence="1">
    <location>
        <begin position="61"/>
        <end position="97"/>
    </location>
</feature>
<dbReference type="Proteomes" id="UP000236520">
    <property type="component" value="Unassembled WGS sequence"/>
</dbReference>
<dbReference type="AlphaFoldDB" id="A0A2J7YTY2"/>
<organism evidence="2 3">
    <name type="scientific">Streptomyces malaysiensis</name>
    <dbReference type="NCBI Taxonomy" id="92644"/>
    <lineage>
        <taxon>Bacteria</taxon>
        <taxon>Bacillati</taxon>
        <taxon>Actinomycetota</taxon>
        <taxon>Actinomycetes</taxon>
        <taxon>Kitasatosporales</taxon>
        <taxon>Streptomycetaceae</taxon>
        <taxon>Streptomyces</taxon>
        <taxon>Streptomyces violaceusniger group</taxon>
    </lineage>
</organism>
<accession>A0A2J7YTY2</accession>
<gene>
    <name evidence="2" type="ORF">SMF913_26961</name>
</gene>